<accession>A0A7H0VA82</accession>
<dbReference type="Pfam" id="PF11322">
    <property type="entry name" value="DUF3124"/>
    <property type="match status" value="1"/>
</dbReference>
<name>A0A7H0VA82_9FLAO</name>
<evidence type="ECO:0000313" key="2">
    <source>
        <dbReference type="EMBL" id="QNR22630.1"/>
    </source>
</evidence>
<reference evidence="2 3" key="1">
    <citation type="submission" date="2020-08" db="EMBL/GenBank/DDBJ databases">
        <title>Croceimicrobium hydrocarbonivorans gen. nov., sp. nov., a novel marine bacterium isolated from a bacterial consortium that degrades polyethylene terephthalate.</title>
        <authorList>
            <person name="Liu R."/>
        </authorList>
    </citation>
    <scope>NUCLEOTIDE SEQUENCE [LARGE SCALE GENOMIC DNA]</scope>
    <source>
        <strain evidence="2 3">A20-9</strain>
    </source>
</reference>
<dbReference type="AlphaFoldDB" id="A0A7H0VA82"/>
<dbReference type="InterPro" id="IPR021471">
    <property type="entry name" value="DUF3124"/>
</dbReference>
<dbReference type="Proteomes" id="UP000516305">
    <property type="component" value="Chromosome"/>
</dbReference>
<evidence type="ECO:0000256" key="1">
    <source>
        <dbReference type="SAM" id="SignalP"/>
    </source>
</evidence>
<proteinExistence type="predicted"/>
<protein>
    <submittedName>
        <fullName evidence="2">DUF3124 domain-containing protein</fullName>
    </submittedName>
</protein>
<dbReference type="RefSeq" id="WP_210757196.1">
    <property type="nucleotide sequence ID" value="NZ_CP060139.1"/>
</dbReference>
<keyword evidence="3" id="KW-1185">Reference proteome</keyword>
<dbReference type="PROSITE" id="PS51257">
    <property type="entry name" value="PROKAR_LIPOPROTEIN"/>
    <property type="match status" value="1"/>
</dbReference>
<dbReference type="KEGG" id="chyd:H4K34_09545"/>
<feature type="signal peptide" evidence="1">
    <location>
        <begin position="1"/>
        <end position="22"/>
    </location>
</feature>
<gene>
    <name evidence="2" type="ORF">H4K34_09545</name>
</gene>
<evidence type="ECO:0000313" key="3">
    <source>
        <dbReference type="Proteomes" id="UP000516305"/>
    </source>
</evidence>
<feature type="chain" id="PRO_5028830318" evidence="1">
    <location>
        <begin position="23"/>
        <end position="167"/>
    </location>
</feature>
<dbReference type="EMBL" id="CP060139">
    <property type="protein sequence ID" value="QNR22630.1"/>
    <property type="molecule type" value="Genomic_DNA"/>
</dbReference>
<organism evidence="2 3">
    <name type="scientific">Croceimicrobium hydrocarbonivorans</name>
    <dbReference type="NCBI Taxonomy" id="2761580"/>
    <lineage>
        <taxon>Bacteria</taxon>
        <taxon>Pseudomonadati</taxon>
        <taxon>Bacteroidota</taxon>
        <taxon>Flavobacteriia</taxon>
        <taxon>Flavobacteriales</taxon>
        <taxon>Owenweeksiaceae</taxon>
        <taxon>Croceimicrobium</taxon>
    </lineage>
</organism>
<keyword evidence="1" id="KW-0732">Signal</keyword>
<sequence length="167" mass="18594">MKHWFFFLLCSVLILSCNPAPEAQGQAKSAFKGQASNIPSGLESGQSYLSVYSHIYSKSQARSEDLTITISLRNTDPEYPLYLSKAEYYNTHGEAIKNYLDHSVKLEALETLEWVIDQKDRSGGSGANFLFSWAQDSLASDPLFEAVMISTSGQQGLSFHTTAKRIR</sequence>